<evidence type="ECO:0000259" key="6">
    <source>
        <dbReference type="Pfam" id="PF00151"/>
    </source>
</evidence>
<feature type="chain" id="PRO_5043561835" description="Lipase domain-containing protein" evidence="5">
    <location>
        <begin position="20"/>
        <end position="360"/>
    </location>
</feature>
<protein>
    <recommendedName>
        <fullName evidence="6">Lipase domain-containing protein</fullName>
    </recommendedName>
</protein>
<feature type="signal peptide" evidence="5">
    <location>
        <begin position="1"/>
        <end position="19"/>
    </location>
</feature>
<proteinExistence type="inferred from homology"/>
<dbReference type="InterPro" id="IPR000734">
    <property type="entry name" value="TAG_lipase"/>
</dbReference>
<gene>
    <name evidence="7" type="ORF">LARSCL_LOCUS22554</name>
</gene>
<dbReference type="EMBL" id="CAXIEN010000711">
    <property type="protein sequence ID" value="CAL1301470.1"/>
    <property type="molecule type" value="Genomic_DNA"/>
</dbReference>
<dbReference type="Proteomes" id="UP001497382">
    <property type="component" value="Unassembled WGS sequence"/>
</dbReference>
<dbReference type="AlphaFoldDB" id="A0AAV2C087"/>
<dbReference type="GO" id="GO:0016042">
    <property type="term" value="P:lipid catabolic process"/>
    <property type="evidence" value="ECO:0007669"/>
    <property type="project" value="TreeGrafter"/>
</dbReference>
<dbReference type="Gene3D" id="3.40.50.1820">
    <property type="entry name" value="alpha/beta hydrolase"/>
    <property type="match status" value="1"/>
</dbReference>
<evidence type="ECO:0000256" key="1">
    <source>
        <dbReference type="ARBA" id="ARBA00004613"/>
    </source>
</evidence>
<evidence type="ECO:0000256" key="3">
    <source>
        <dbReference type="ARBA" id="ARBA00022525"/>
    </source>
</evidence>
<keyword evidence="8" id="KW-1185">Reference proteome</keyword>
<feature type="domain" description="Lipase" evidence="6">
    <location>
        <begin position="52"/>
        <end position="354"/>
    </location>
</feature>
<evidence type="ECO:0000313" key="7">
    <source>
        <dbReference type="EMBL" id="CAL1301470.1"/>
    </source>
</evidence>
<evidence type="ECO:0000313" key="8">
    <source>
        <dbReference type="Proteomes" id="UP001497382"/>
    </source>
</evidence>
<organism evidence="7 8">
    <name type="scientific">Larinioides sclopetarius</name>
    <dbReference type="NCBI Taxonomy" id="280406"/>
    <lineage>
        <taxon>Eukaryota</taxon>
        <taxon>Metazoa</taxon>
        <taxon>Ecdysozoa</taxon>
        <taxon>Arthropoda</taxon>
        <taxon>Chelicerata</taxon>
        <taxon>Arachnida</taxon>
        <taxon>Araneae</taxon>
        <taxon>Araneomorphae</taxon>
        <taxon>Entelegynae</taxon>
        <taxon>Araneoidea</taxon>
        <taxon>Araneidae</taxon>
        <taxon>Larinioides</taxon>
    </lineage>
</organism>
<dbReference type="PANTHER" id="PTHR11610">
    <property type="entry name" value="LIPASE"/>
    <property type="match status" value="1"/>
</dbReference>
<comment type="caution">
    <text evidence="7">The sequence shown here is derived from an EMBL/GenBank/DDBJ whole genome shotgun (WGS) entry which is preliminary data.</text>
</comment>
<evidence type="ECO:0000256" key="2">
    <source>
        <dbReference type="ARBA" id="ARBA00010701"/>
    </source>
</evidence>
<keyword evidence="5" id="KW-0732">Signal</keyword>
<evidence type="ECO:0000256" key="5">
    <source>
        <dbReference type="SAM" id="SignalP"/>
    </source>
</evidence>
<comment type="similarity">
    <text evidence="2 4">Belongs to the AB hydrolase superfamily. Lipase family.</text>
</comment>
<dbReference type="GO" id="GO:0005615">
    <property type="term" value="C:extracellular space"/>
    <property type="evidence" value="ECO:0007669"/>
    <property type="project" value="TreeGrafter"/>
</dbReference>
<dbReference type="InterPro" id="IPR029058">
    <property type="entry name" value="AB_hydrolase_fold"/>
</dbReference>
<name>A0AAV2C087_9ARAC</name>
<dbReference type="GO" id="GO:0016298">
    <property type="term" value="F:lipase activity"/>
    <property type="evidence" value="ECO:0007669"/>
    <property type="project" value="InterPro"/>
</dbReference>
<keyword evidence="3" id="KW-0964">Secreted</keyword>
<comment type="subcellular location">
    <subcellularLocation>
        <location evidence="1">Secreted</location>
    </subcellularLocation>
</comment>
<dbReference type="InterPro" id="IPR013818">
    <property type="entry name" value="Lipase"/>
</dbReference>
<dbReference type="PRINTS" id="PR00821">
    <property type="entry name" value="TAGLIPASE"/>
</dbReference>
<dbReference type="SUPFAM" id="SSF53474">
    <property type="entry name" value="alpha/beta-Hydrolases"/>
    <property type="match status" value="1"/>
</dbReference>
<dbReference type="PANTHER" id="PTHR11610:SF178">
    <property type="entry name" value="LIPASE MEMBER H-A-LIKE PROTEIN"/>
    <property type="match status" value="1"/>
</dbReference>
<reference evidence="7 8" key="1">
    <citation type="submission" date="2024-04" db="EMBL/GenBank/DDBJ databases">
        <authorList>
            <person name="Rising A."/>
            <person name="Reimegard J."/>
            <person name="Sonavane S."/>
            <person name="Akerstrom W."/>
            <person name="Nylinder S."/>
            <person name="Hedman E."/>
            <person name="Kallberg Y."/>
        </authorList>
    </citation>
    <scope>NUCLEOTIDE SEQUENCE [LARGE SCALE GENOMIC DNA]</scope>
</reference>
<evidence type="ECO:0000256" key="4">
    <source>
        <dbReference type="RuleBase" id="RU004262"/>
    </source>
</evidence>
<dbReference type="Pfam" id="PF00151">
    <property type="entry name" value="Lipase"/>
    <property type="match status" value="1"/>
</dbReference>
<accession>A0AAV2C087</accession>
<sequence length="360" mass="40985">MKSNFLIGILVTISNLILSEPEPLDLELLEAGVDYGVDALKDYPQIPFNPPKNNNNSIQYMLYTDQRRNVPCYIEPYTDQFDKCSFNPNHETKFLIHGYVAILAPDDRFNDIKKVLLDYGSYNVIIVNWTMYNNFPFVLAYRNARIVGIKVAEFMKFTVNHARASPETFHCIGHSLGSHVCGQAGRLTSNLGRITGLDPGGISKFLRLKPNIRLRYKDANYVDVIHTSDIFSGTGLGYLDALGHMDFYPNGGVEQPHCQKGRRYQLNTVKNLTIQTSIDEGLCNHYIVLSYFKYSIMNNCRFIATKCGNFLSYKQNQCSPFDHPITAEMGFRSKKMTGLPPKSKFFLETLEFPPYCKGEK</sequence>